<evidence type="ECO:0000313" key="3">
    <source>
        <dbReference type="EMBL" id="EJK61582.1"/>
    </source>
</evidence>
<comment type="similarity">
    <text evidence="1">Belongs to the sel-1 family.</text>
</comment>
<comment type="caution">
    <text evidence="3">The sequence shown here is derived from an EMBL/GenBank/DDBJ whole genome shotgun (WGS) entry which is preliminary data.</text>
</comment>
<organism evidence="3 4">
    <name type="scientific">Thalassiosira oceanica</name>
    <name type="common">Marine diatom</name>
    <dbReference type="NCBI Taxonomy" id="159749"/>
    <lineage>
        <taxon>Eukaryota</taxon>
        <taxon>Sar</taxon>
        <taxon>Stramenopiles</taxon>
        <taxon>Ochrophyta</taxon>
        <taxon>Bacillariophyta</taxon>
        <taxon>Coscinodiscophyceae</taxon>
        <taxon>Thalassiosirophycidae</taxon>
        <taxon>Thalassiosirales</taxon>
        <taxon>Thalassiosiraceae</taxon>
        <taxon>Thalassiosira</taxon>
    </lineage>
</organism>
<dbReference type="PANTHER" id="PTHR11102:SF160">
    <property type="entry name" value="ERAD-ASSOCIATED E3 UBIQUITIN-PROTEIN LIGASE COMPONENT HRD3"/>
    <property type="match status" value="1"/>
</dbReference>
<proteinExistence type="inferred from homology"/>
<dbReference type="Proteomes" id="UP000266841">
    <property type="component" value="Unassembled WGS sequence"/>
</dbReference>
<dbReference type="InterPro" id="IPR006597">
    <property type="entry name" value="Sel1-like"/>
</dbReference>
<evidence type="ECO:0000313" key="4">
    <source>
        <dbReference type="Proteomes" id="UP000266841"/>
    </source>
</evidence>
<feature type="non-terminal residue" evidence="3">
    <location>
        <position position="1"/>
    </location>
</feature>
<accession>K0STG8</accession>
<dbReference type="AlphaFoldDB" id="K0STG8"/>
<gene>
    <name evidence="3" type="ORF">THAOC_17902</name>
</gene>
<evidence type="ECO:0008006" key="5">
    <source>
        <dbReference type="Google" id="ProtNLM"/>
    </source>
</evidence>
<dbReference type="Pfam" id="PF08238">
    <property type="entry name" value="Sel1"/>
    <property type="match status" value="3"/>
</dbReference>
<dbReference type="EMBL" id="AGNL01019786">
    <property type="protein sequence ID" value="EJK61582.1"/>
    <property type="molecule type" value="Genomic_DNA"/>
</dbReference>
<dbReference type="InterPro" id="IPR011990">
    <property type="entry name" value="TPR-like_helical_dom_sf"/>
</dbReference>
<keyword evidence="4" id="KW-1185">Reference proteome</keyword>
<dbReference type="PANTHER" id="PTHR11102">
    <property type="entry name" value="SEL-1-LIKE PROTEIN"/>
    <property type="match status" value="1"/>
</dbReference>
<dbReference type="SMART" id="SM00671">
    <property type="entry name" value="SEL1"/>
    <property type="match status" value="3"/>
</dbReference>
<dbReference type="SUPFAM" id="SSF81901">
    <property type="entry name" value="HCP-like"/>
    <property type="match status" value="1"/>
</dbReference>
<reference evidence="3 4" key="1">
    <citation type="journal article" date="2012" name="Genome Biol.">
        <title>Genome and low-iron response of an oceanic diatom adapted to chronic iron limitation.</title>
        <authorList>
            <person name="Lommer M."/>
            <person name="Specht M."/>
            <person name="Roy A.S."/>
            <person name="Kraemer L."/>
            <person name="Andreson R."/>
            <person name="Gutowska M.A."/>
            <person name="Wolf J."/>
            <person name="Bergner S.V."/>
            <person name="Schilhabel M.B."/>
            <person name="Klostermeier U.C."/>
            <person name="Beiko R.G."/>
            <person name="Rosenstiel P."/>
            <person name="Hippler M."/>
            <person name="Laroche J."/>
        </authorList>
    </citation>
    <scope>NUCLEOTIDE SEQUENCE [LARGE SCALE GENOMIC DNA]</scope>
    <source>
        <strain evidence="3 4">CCMP1005</strain>
    </source>
</reference>
<protein>
    <recommendedName>
        <fullName evidence="5">RING-type domain-containing protein</fullName>
    </recommendedName>
</protein>
<evidence type="ECO:0000256" key="1">
    <source>
        <dbReference type="ARBA" id="ARBA00038101"/>
    </source>
</evidence>
<dbReference type="Gene3D" id="1.25.40.10">
    <property type="entry name" value="Tetratricopeptide repeat domain"/>
    <property type="match status" value="1"/>
</dbReference>
<sequence length="299" mass="33049">AVRLVRLGRRRRKKEDVKAARTRRRILLDSDDDTMSLAEEQPPAPAEPAAGPLPDAVTEEQLMSSGHELLEGHTCPLCCLPIALPMAKHSKFKPCCMKRVCDGCILASRQRGMGSMCAFCRTPTPDSDAAVLALIKKRADAKDPVAVESLASAYDEGDYGLQQDTSRAIELRTEAARLGDLNAHFNLGCIYDEGDGVEQDVARGVRHFQHAAIRGHPESRYELGCHGYNERNHELAVRHWMISAKMGDSDSLNEIKDMFMKGYATKAQYAEALKGYQDALEETKSPQREVAKAFFNGSD</sequence>
<dbReference type="InterPro" id="IPR050767">
    <property type="entry name" value="Sel1_AlgK"/>
</dbReference>
<dbReference type="OrthoDB" id="2384430at2759"/>
<feature type="region of interest" description="Disordered" evidence="2">
    <location>
        <begin position="30"/>
        <end position="53"/>
    </location>
</feature>
<evidence type="ECO:0000256" key="2">
    <source>
        <dbReference type="SAM" id="MobiDB-lite"/>
    </source>
</evidence>
<name>K0STG8_THAOC</name>